<dbReference type="SUPFAM" id="SSF52172">
    <property type="entry name" value="CheY-like"/>
    <property type="match status" value="1"/>
</dbReference>
<accession>A0A9D1FW11</accession>
<dbReference type="InterPro" id="IPR011006">
    <property type="entry name" value="CheY-like_superfamily"/>
</dbReference>
<dbReference type="Pfam" id="PF00072">
    <property type="entry name" value="Response_reg"/>
    <property type="match status" value="1"/>
</dbReference>
<reference evidence="3" key="1">
    <citation type="submission" date="2020-10" db="EMBL/GenBank/DDBJ databases">
        <authorList>
            <person name="Gilroy R."/>
        </authorList>
    </citation>
    <scope>NUCLEOTIDE SEQUENCE</scope>
    <source>
        <strain evidence="3">CHK152-2994</strain>
    </source>
</reference>
<evidence type="ECO:0000256" key="1">
    <source>
        <dbReference type="PROSITE-ProRule" id="PRU00169"/>
    </source>
</evidence>
<dbReference type="AlphaFoldDB" id="A0A9D1FW11"/>
<proteinExistence type="predicted"/>
<gene>
    <name evidence="3" type="ORF">IAD41_02835</name>
</gene>
<evidence type="ECO:0000313" key="3">
    <source>
        <dbReference type="EMBL" id="HIS82526.1"/>
    </source>
</evidence>
<protein>
    <submittedName>
        <fullName evidence="3">Response regulator</fullName>
    </submittedName>
</protein>
<dbReference type="Proteomes" id="UP000824139">
    <property type="component" value="Unassembled WGS sequence"/>
</dbReference>
<dbReference type="EMBL" id="DVJO01000062">
    <property type="protein sequence ID" value="HIS82526.1"/>
    <property type="molecule type" value="Genomic_DNA"/>
</dbReference>
<dbReference type="GO" id="GO:0000160">
    <property type="term" value="P:phosphorelay signal transduction system"/>
    <property type="evidence" value="ECO:0007669"/>
    <property type="project" value="InterPro"/>
</dbReference>
<organism evidence="3 4">
    <name type="scientific">Candidatus Scatenecus faecavium</name>
    <dbReference type="NCBI Taxonomy" id="2840915"/>
    <lineage>
        <taxon>Bacteria</taxon>
        <taxon>Candidatus Scatenecus</taxon>
    </lineage>
</organism>
<feature type="modified residue" description="4-aspartylphosphate" evidence="1">
    <location>
        <position position="57"/>
    </location>
</feature>
<dbReference type="PROSITE" id="PS50110">
    <property type="entry name" value="RESPONSE_REGULATORY"/>
    <property type="match status" value="1"/>
</dbReference>
<sequence length="126" mass="14651">MKILVTDDSTGWIDYHVNVLNGLFDAETVIETAKSAKEGLEKITANIDEPYDIIFTDMQMESDFLPLYAGEWFVKQIKTYKEYENSRIIIISAAPNIKRIAEKYNVEFLPKPMCQLKESYKKLLFE</sequence>
<dbReference type="InterPro" id="IPR001789">
    <property type="entry name" value="Sig_transdc_resp-reg_receiver"/>
</dbReference>
<comment type="caution">
    <text evidence="3">The sequence shown here is derived from an EMBL/GenBank/DDBJ whole genome shotgun (WGS) entry which is preliminary data.</text>
</comment>
<dbReference type="Gene3D" id="3.40.50.2300">
    <property type="match status" value="1"/>
</dbReference>
<name>A0A9D1FW11_9BACT</name>
<evidence type="ECO:0000259" key="2">
    <source>
        <dbReference type="PROSITE" id="PS50110"/>
    </source>
</evidence>
<evidence type="ECO:0000313" key="4">
    <source>
        <dbReference type="Proteomes" id="UP000824139"/>
    </source>
</evidence>
<keyword evidence="1" id="KW-0597">Phosphoprotein</keyword>
<reference evidence="3" key="2">
    <citation type="journal article" date="2021" name="PeerJ">
        <title>Extensive microbial diversity within the chicken gut microbiome revealed by metagenomics and culture.</title>
        <authorList>
            <person name="Gilroy R."/>
            <person name="Ravi A."/>
            <person name="Getino M."/>
            <person name="Pursley I."/>
            <person name="Horton D.L."/>
            <person name="Alikhan N.F."/>
            <person name="Baker D."/>
            <person name="Gharbi K."/>
            <person name="Hall N."/>
            <person name="Watson M."/>
            <person name="Adriaenssens E.M."/>
            <person name="Foster-Nyarko E."/>
            <person name="Jarju S."/>
            <person name="Secka A."/>
            <person name="Antonio M."/>
            <person name="Oren A."/>
            <person name="Chaudhuri R.R."/>
            <person name="La Ragione R."/>
            <person name="Hildebrand F."/>
            <person name="Pallen M.J."/>
        </authorList>
    </citation>
    <scope>NUCLEOTIDE SEQUENCE</scope>
    <source>
        <strain evidence="3">CHK152-2994</strain>
    </source>
</reference>
<feature type="domain" description="Response regulatory" evidence="2">
    <location>
        <begin position="2"/>
        <end position="126"/>
    </location>
</feature>